<reference evidence="3 4" key="1">
    <citation type="submission" date="2020-09" db="EMBL/GenBank/DDBJ databases">
        <title>novel species in genus Nocardioides.</title>
        <authorList>
            <person name="Zhang G."/>
        </authorList>
    </citation>
    <scope>NUCLEOTIDE SEQUENCE [LARGE SCALE GENOMIC DNA]</scope>
    <source>
        <strain evidence="3 4">19197</strain>
    </source>
</reference>
<organism evidence="3 4">
    <name type="scientific">Nocardioides hwasunensis</name>
    <dbReference type="NCBI Taxonomy" id="397258"/>
    <lineage>
        <taxon>Bacteria</taxon>
        <taxon>Bacillati</taxon>
        <taxon>Actinomycetota</taxon>
        <taxon>Actinomycetes</taxon>
        <taxon>Propionibacteriales</taxon>
        <taxon>Nocardioidaceae</taxon>
        <taxon>Nocardioides</taxon>
    </lineage>
</organism>
<accession>A0ABR8MC75</accession>
<name>A0ABR8MC75_9ACTN</name>
<dbReference type="Proteomes" id="UP000649289">
    <property type="component" value="Unassembled WGS sequence"/>
</dbReference>
<proteinExistence type="predicted"/>
<keyword evidence="2" id="KW-1133">Transmembrane helix</keyword>
<feature type="compositionally biased region" description="Basic and acidic residues" evidence="1">
    <location>
        <begin position="121"/>
        <end position="132"/>
    </location>
</feature>
<gene>
    <name evidence="3" type="ORF">IEZ25_03900</name>
</gene>
<evidence type="ECO:0000256" key="2">
    <source>
        <dbReference type="SAM" id="Phobius"/>
    </source>
</evidence>
<evidence type="ECO:0000256" key="1">
    <source>
        <dbReference type="SAM" id="MobiDB-lite"/>
    </source>
</evidence>
<feature type="compositionally biased region" description="Gly residues" evidence="1">
    <location>
        <begin position="107"/>
        <end position="118"/>
    </location>
</feature>
<evidence type="ECO:0000313" key="3">
    <source>
        <dbReference type="EMBL" id="MBD3913749.1"/>
    </source>
</evidence>
<keyword evidence="4" id="KW-1185">Reference proteome</keyword>
<feature type="region of interest" description="Disordered" evidence="1">
    <location>
        <begin position="105"/>
        <end position="149"/>
    </location>
</feature>
<keyword evidence="2" id="KW-0472">Membrane</keyword>
<comment type="caution">
    <text evidence="3">The sequence shown here is derived from an EMBL/GenBank/DDBJ whole genome shotgun (WGS) entry which is preliminary data.</text>
</comment>
<feature type="transmembrane region" description="Helical" evidence="2">
    <location>
        <begin position="6"/>
        <end position="25"/>
    </location>
</feature>
<protein>
    <submittedName>
        <fullName evidence="3">Cellulose synthase</fullName>
    </submittedName>
</protein>
<dbReference type="EMBL" id="JACXYY010000001">
    <property type="protein sequence ID" value="MBD3913749.1"/>
    <property type="molecule type" value="Genomic_DNA"/>
</dbReference>
<evidence type="ECO:0000313" key="4">
    <source>
        <dbReference type="Proteomes" id="UP000649289"/>
    </source>
</evidence>
<sequence length="163" mass="16737">MEASTWAALTAALTVAGAIWTWIAFRRRGAVNGLRALGFTLLPAAAWLTGTLEMVVEIGSAVTSWATSLVFDVRTWVGVGLAGLAVVLFVISGFLRDRQLARAQAGGSTGGAAGGAAGGADRTRPAKQRESLPKAGSSGARGGSPIDDDMADIEALLRKRGIE</sequence>
<feature type="transmembrane region" description="Helical" evidence="2">
    <location>
        <begin position="37"/>
        <end position="56"/>
    </location>
</feature>
<feature type="transmembrane region" description="Helical" evidence="2">
    <location>
        <begin position="76"/>
        <end position="95"/>
    </location>
</feature>
<dbReference type="RefSeq" id="WP_191198143.1">
    <property type="nucleotide sequence ID" value="NZ_BAAAPA010000002.1"/>
</dbReference>
<keyword evidence="2" id="KW-0812">Transmembrane</keyword>